<dbReference type="RefSeq" id="WP_013300594.1">
    <property type="nucleotide sequence ID" value="NC_014414.1"/>
</dbReference>
<evidence type="ECO:0000256" key="8">
    <source>
        <dbReference type="SAM" id="Phobius"/>
    </source>
</evidence>
<dbReference type="CDD" id="cd07185">
    <property type="entry name" value="OmpA_C-like"/>
    <property type="match status" value="1"/>
</dbReference>
<dbReference type="PANTHER" id="PTHR30329:SF21">
    <property type="entry name" value="LIPOPROTEIN YIAD-RELATED"/>
    <property type="match status" value="1"/>
</dbReference>
<accession>E0TGK1</accession>
<evidence type="ECO:0000256" key="4">
    <source>
        <dbReference type="ARBA" id="ARBA00022692"/>
    </source>
</evidence>
<dbReference type="OrthoDB" id="7170686at2"/>
<reference evidence="11" key="1">
    <citation type="submission" date="2010-08" db="EMBL/GenBank/DDBJ databases">
        <title>Genome sequence of Parvularcula bermudensis HTCC2503.</title>
        <authorList>
            <person name="Kang D.-M."/>
            <person name="Oh H.-M."/>
            <person name="Cho J.-C."/>
        </authorList>
    </citation>
    <scope>NUCLEOTIDE SEQUENCE [LARGE SCALE GENOMIC DNA]</scope>
    <source>
        <strain evidence="11">ATCC BAA-594 / HTCC2503 / KCTC 12087</strain>
    </source>
</reference>
<dbReference type="InterPro" id="IPR025713">
    <property type="entry name" value="MotB-like_N_dom"/>
</dbReference>
<keyword evidence="11" id="KW-1185">Reference proteome</keyword>
<evidence type="ECO:0000256" key="1">
    <source>
        <dbReference type="ARBA" id="ARBA00004162"/>
    </source>
</evidence>
<dbReference type="InterPro" id="IPR036737">
    <property type="entry name" value="OmpA-like_sf"/>
</dbReference>
<feature type="domain" description="OmpA-like" evidence="9">
    <location>
        <begin position="138"/>
        <end position="254"/>
    </location>
</feature>
<keyword evidence="5 8" id="KW-1133">Transmembrane helix</keyword>
<organism evidence="10 11">
    <name type="scientific">Parvularcula bermudensis (strain ATCC BAA-594 / HTCC2503 / KCTC 12087)</name>
    <dbReference type="NCBI Taxonomy" id="314260"/>
    <lineage>
        <taxon>Bacteria</taxon>
        <taxon>Pseudomonadati</taxon>
        <taxon>Pseudomonadota</taxon>
        <taxon>Alphaproteobacteria</taxon>
        <taxon>Parvularculales</taxon>
        <taxon>Parvularculaceae</taxon>
        <taxon>Parvularcula</taxon>
    </lineage>
</organism>
<name>E0TGK1_PARBH</name>
<dbReference type="AlphaFoldDB" id="E0TGK1"/>
<dbReference type="InterPro" id="IPR050330">
    <property type="entry name" value="Bact_OuterMem_StrucFunc"/>
</dbReference>
<evidence type="ECO:0000256" key="2">
    <source>
        <dbReference type="ARBA" id="ARBA00008914"/>
    </source>
</evidence>
<feature type="transmembrane region" description="Helical" evidence="8">
    <location>
        <begin position="27"/>
        <end position="46"/>
    </location>
</feature>
<evidence type="ECO:0000256" key="5">
    <source>
        <dbReference type="ARBA" id="ARBA00022989"/>
    </source>
</evidence>
<dbReference type="KEGG" id="pbr:PB2503_07824"/>
<evidence type="ECO:0000256" key="6">
    <source>
        <dbReference type="ARBA" id="ARBA00023136"/>
    </source>
</evidence>
<dbReference type="Gene3D" id="3.30.1330.60">
    <property type="entry name" value="OmpA-like domain"/>
    <property type="match status" value="1"/>
</dbReference>
<dbReference type="PROSITE" id="PS51123">
    <property type="entry name" value="OMPA_2"/>
    <property type="match status" value="1"/>
</dbReference>
<reference evidence="10 11" key="2">
    <citation type="journal article" date="2011" name="J. Bacteriol.">
        <title>Complete genome sequence of strain HTCC2503T of Parvularcula bermudensis, the type species of the order "Parvularculales" in the class Alphaproteobacteria.</title>
        <authorList>
            <person name="Oh H.M."/>
            <person name="Kang I."/>
            <person name="Vergin K.L."/>
            <person name="Kang D."/>
            <person name="Rhee K.H."/>
            <person name="Giovannoni S.J."/>
            <person name="Cho J.C."/>
        </authorList>
    </citation>
    <scope>NUCLEOTIDE SEQUENCE [LARGE SCALE GENOMIC DNA]</scope>
    <source>
        <strain evidence="11">ATCC BAA-594 / HTCC2503 / KCTC 12087</strain>
    </source>
</reference>
<keyword evidence="4 8" id="KW-0812">Transmembrane</keyword>
<evidence type="ECO:0000259" key="9">
    <source>
        <dbReference type="PROSITE" id="PS51123"/>
    </source>
</evidence>
<dbReference type="InterPro" id="IPR006665">
    <property type="entry name" value="OmpA-like"/>
</dbReference>
<sequence>MSDNNPTIIKRKRITVVNGHHGGQWKVAYADFVTAMMAFFLLMWLLNATTEEQRKGIADYFAPTLPVSPVSGGGKDALNGDSVLTEDTLSRSALYPADSTPKSREAKAIESSVKEMAKASGLDDADERVRVTVTDEGIVVQLIDAEGKSLFPVGSSTPSPELRVLVKAAASAVAAGGKKIRIVGHTDSRQYQGYAYSNFELSADRANAARRLLIEAGVDDSRLTEITGRADREPITDNPADPANRRIAIVLLDR</sequence>
<evidence type="ECO:0000313" key="11">
    <source>
        <dbReference type="Proteomes" id="UP000001302"/>
    </source>
</evidence>
<dbReference type="Proteomes" id="UP000001302">
    <property type="component" value="Chromosome"/>
</dbReference>
<dbReference type="Pfam" id="PF00691">
    <property type="entry name" value="OmpA"/>
    <property type="match status" value="1"/>
</dbReference>
<keyword evidence="3" id="KW-1003">Cell membrane</keyword>
<dbReference type="eggNOG" id="COG1360">
    <property type="taxonomic scope" value="Bacteria"/>
</dbReference>
<gene>
    <name evidence="10" type="ordered locus">PB2503_07824</name>
</gene>
<evidence type="ECO:0000256" key="7">
    <source>
        <dbReference type="PROSITE-ProRule" id="PRU00473"/>
    </source>
</evidence>
<dbReference type="PANTHER" id="PTHR30329">
    <property type="entry name" value="STATOR ELEMENT OF FLAGELLAR MOTOR COMPLEX"/>
    <property type="match status" value="1"/>
</dbReference>
<evidence type="ECO:0000256" key="3">
    <source>
        <dbReference type="ARBA" id="ARBA00022475"/>
    </source>
</evidence>
<dbReference type="HOGENOM" id="CLU_016890_3_1_5"/>
<comment type="similarity">
    <text evidence="2">Belongs to the MotB family.</text>
</comment>
<protein>
    <submittedName>
        <fullName evidence="10">Chemotaxis MotB protein</fullName>
    </submittedName>
</protein>
<dbReference type="GO" id="GO:0005886">
    <property type="term" value="C:plasma membrane"/>
    <property type="evidence" value="ECO:0007669"/>
    <property type="project" value="UniProtKB-SubCell"/>
</dbReference>
<dbReference type="EMBL" id="CP002156">
    <property type="protein sequence ID" value="ADM09620.1"/>
    <property type="molecule type" value="Genomic_DNA"/>
</dbReference>
<dbReference type="STRING" id="314260.PB2503_07824"/>
<proteinExistence type="inferred from homology"/>
<dbReference type="SUPFAM" id="SSF103088">
    <property type="entry name" value="OmpA-like"/>
    <property type="match status" value="1"/>
</dbReference>
<keyword evidence="6 7" id="KW-0472">Membrane</keyword>
<comment type="subcellular location">
    <subcellularLocation>
        <location evidence="1">Cell membrane</location>
        <topology evidence="1">Single-pass membrane protein</topology>
    </subcellularLocation>
</comment>
<dbReference type="Pfam" id="PF13677">
    <property type="entry name" value="MotB_plug"/>
    <property type="match status" value="1"/>
</dbReference>
<evidence type="ECO:0000313" key="10">
    <source>
        <dbReference type="EMBL" id="ADM09620.1"/>
    </source>
</evidence>